<reference evidence="2" key="1">
    <citation type="submission" date="2021-04" db="EMBL/GenBank/DDBJ databases">
        <authorList>
            <consortium name="Wellcome Sanger Institute Data Sharing"/>
        </authorList>
    </citation>
    <scope>NUCLEOTIDE SEQUENCE [LARGE SCALE GENOMIC DNA]</scope>
</reference>
<reference evidence="2" key="3">
    <citation type="submission" date="2025-09" db="UniProtKB">
        <authorList>
            <consortium name="Ensembl"/>
        </authorList>
    </citation>
    <scope>IDENTIFICATION</scope>
</reference>
<accession>A0A665UAU8</accession>
<protein>
    <submittedName>
        <fullName evidence="2">Uncharacterized protein</fullName>
    </submittedName>
</protein>
<dbReference type="Ensembl" id="ENSENLT00000017081.1">
    <property type="protein sequence ID" value="ENSENLP00000016470.1"/>
    <property type="gene ID" value="ENSENLG00000007591.1"/>
</dbReference>
<evidence type="ECO:0000313" key="2">
    <source>
        <dbReference type="Ensembl" id="ENSENLP00000016470.1"/>
    </source>
</evidence>
<evidence type="ECO:0000313" key="3">
    <source>
        <dbReference type="Proteomes" id="UP000472264"/>
    </source>
</evidence>
<organism evidence="2 3">
    <name type="scientific">Echeneis naucrates</name>
    <name type="common">Live sharksucker</name>
    <dbReference type="NCBI Taxonomy" id="173247"/>
    <lineage>
        <taxon>Eukaryota</taxon>
        <taxon>Metazoa</taxon>
        <taxon>Chordata</taxon>
        <taxon>Craniata</taxon>
        <taxon>Vertebrata</taxon>
        <taxon>Euteleostomi</taxon>
        <taxon>Actinopterygii</taxon>
        <taxon>Neopterygii</taxon>
        <taxon>Teleostei</taxon>
        <taxon>Neoteleostei</taxon>
        <taxon>Acanthomorphata</taxon>
        <taxon>Carangaria</taxon>
        <taxon>Carangiformes</taxon>
        <taxon>Echeneidae</taxon>
        <taxon>Echeneis</taxon>
    </lineage>
</organism>
<keyword evidence="3" id="KW-1185">Reference proteome</keyword>
<sequence length="104" mass="11924">MVQPENNETESTAMHAHDTHKLQHVPVKDVVIGEALSVEKVPEKLPQIRVVRLVIEPQGTTHVQVCGEFSLETEREKWIWRQDRLYVSVDEVLGVDVFNPTDLQ</sequence>
<feature type="region of interest" description="Disordered" evidence="1">
    <location>
        <begin position="1"/>
        <end position="20"/>
    </location>
</feature>
<reference evidence="2" key="2">
    <citation type="submission" date="2025-08" db="UniProtKB">
        <authorList>
            <consortium name="Ensembl"/>
        </authorList>
    </citation>
    <scope>IDENTIFICATION</scope>
</reference>
<proteinExistence type="predicted"/>
<feature type="compositionally biased region" description="Polar residues" evidence="1">
    <location>
        <begin position="1"/>
        <end position="12"/>
    </location>
</feature>
<dbReference type="InParanoid" id="A0A665UAU8"/>
<name>A0A665UAU8_ECHNA</name>
<evidence type="ECO:0000256" key="1">
    <source>
        <dbReference type="SAM" id="MobiDB-lite"/>
    </source>
</evidence>
<dbReference type="AlphaFoldDB" id="A0A665UAU8"/>
<dbReference type="Proteomes" id="UP000472264">
    <property type="component" value="Chromosome 19"/>
</dbReference>